<dbReference type="Pfam" id="PF00072">
    <property type="entry name" value="Response_reg"/>
    <property type="match status" value="1"/>
</dbReference>
<accession>A0A0F8W1V8</accession>
<dbReference type="PROSITE" id="PS50110">
    <property type="entry name" value="RESPONSE_REGULATORY"/>
    <property type="match status" value="1"/>
</dbReference>
<name>A0A0F8W1V8_9ZZZZ</name>
<dbReference type="PANTHER" id="PTHR43547">
    <property type="entry name" value="TWO-COMPONENT HISTIDINE KINASE"/>
    <property type="match status" value="1"/>
</dbReference>
<protein>
    <recommendedName>
        <fullName evidence="2">Response regulatory domain-containing protein</fullName>
    </recommendedName>
</protein>
<evidence type="ECO:0000256" key="1">
    <source>
        <dbReference type="ARBA" id="ARBA00022553"/>
    </source>
</evidence>
<dbReference type="EMBL" id="LAZR01067889">
    <property type="protein sequence ID" value="KKK50692.1"/>
    <property type="molecule type" value="Genomic_DNA"/>
</dbReference>
<feature type="non-terminal residue" evidence="3">
    <location>
        <position position="1"/>
    </location>
</feature>
<gene>
    <name evidence="3" type="ORF">LCGC14_3122470</name>
</gene>
<reference evidence="3" key="1">
    <citation type="journal article" date="2015" name="Nature">
        <title>Complex archaea that bridge the gap between prokaryotes and eukaryotes.</title>
        <authorList>
            <person name="Spang A."/>
            <person name="Saw J.H."/>
            <person name="Jorgensen S.L."/>
            <person name="Zaremba-Niedzwiedzka K."/>
            <person name="Martijn J."/>
            <person name="Lind A.E."/>
            <person name="van Eijk R."/>
            <person name="Schleper C."/>
            <person name="Guy L."/>
            <person name="Ettema T.J."/>
        </authorList>
    </citation>
    <scope>NUCLEOTIDE SEQUENCE</scope>
</reference>
<keyword evidence="1" id="KW-0597">Phosphoprotein</keyword>
<sequence>DLILLDIMMPRMSGFEVCRKLKSDPETRNIPIMMVTALNELGDIERGVEFGTDDFISKPVNRLELLTRVRSLLRVRHLKNELDRTLAYLSEIEKEAQSLDPR</sequence>
<organism evidence="3">
    <name type="scientific">marine sediment metagenome</name>
    <dbReference type="NCBI Taxonomy" id="412755"/>
    <lineage>
        <taxon>unclassified sequences</taxon>
        <taxon>metagenomes</taxon>
        <taxon>ecological metagenomes</taxon>
    </lineage>
</organism>
<proteinExistence type="predicted"/>
<dbReference type="AlphaFoldDB" id="A0A0F8W1V8"/>
<evidence type="ECO:0000313" key="3">
    <source>
        <dbReference type="EMBL" id="KKK50692.1"/>
    </source>
</evidence>
<dbReference type="Gene3D" id="3.40.50.2300">
    <property type="match status" value="1"/>
</dbReference>
<dbReference type="GO" id="GO:0000155">
    <property type="term" value="F:phosphorelay sensor kinase activity"/>
    <property type="evidence" value="ECO:0007669"/>
    <property type="project" value="TreeGrafter"/>
</dbReference>
<feature type="domain" description="Response regulatory" evidence="2">
    <location>
        <begin position="1"/>
        <end position="73"/>
    </location>
</feature>
<dbReference type="InterPro" id="IPR001789">
    <property type="entry name" value="Sig_transdc_resp-reg_receiver"/>
</dbReference>
<evidence type="ECO:0000259" key="2">
    <source>
        <dbReference type="PROSITE" id="PS50110"/>
    </source>
</evidence>
<comment type="caution">
    <text evidence="3">The sequence shown here is derived from an EMBL/GenBank/DDBJ whole genome shotgun (WGS) entry which is preliminary data.</text>
</comment>
<dbReference type="PANTHER" id="PTHR43547:SF2">
    <property type="entry name" value="HYBRID SIGNAL TRANSDUCTION HISTIDINE KINASE C"/>
    <property type="match status" value="1"/>
</dbReference>
<dbReference type="SUPFAM" id="SSF52172">
    <property type="entry name" value="CheY-like"/>
    <property type="match status" value="1"/>
</dbReference>
<dbReference type="InterPro" id="IPR011006">
    <property type="entry name" value="CheY-like_superfamily"/>
</dbReference>